<keyword evidence="2" id="KW-0472">Membrane</keyword>
<keyword evidence="2" id="KW-0812">Transmembrane</keyword>
<evidence type="ECO:0000313" key="3">
    <source>
        <dbReference type="EMBL" id="SEM52738.1"/>
    </source>
</evidence>
<dbReference type="AlphaFoldDB" id="A0A1H7Z5C2"/>
<evidence type="ECO:0000256" key="2">
    <source>
        <dbReference type="SAM" id="Phobius"/>
    </source>
</evidence>
<feature type="transmembrane region" description="Helical" evidence="2">
    <location>
        <begin position="400"/>
        <end position="420"/>
    </location>
</feature>
<dbReference type="InterPro" id="IPR011990">
    <property type="entry name" value="TPR-like_helical_dom_sf"/>
</dbReference>
<dbReference type="Proteomes" id="UP000199421">
    <property type="component" value="Unassembled WGS sequence"/>
</dbReference>
<organism evidence="3 4">
    <name type="scientific">Olivibacter domesticus</name>
    <name type="common">Pseudosphingobacterium domesticum</name>
    <dbReference type="NCBI Taxonomy" id="407022"/>
    <lineage>
        <taxon>Bacteria</taxon>
        <taxon>Pseudomonadati</taxon>
        <taxon>Bacteroidota</taxon>
        <taxon>Sphingobacteriia</taxon>
        <taxon>Sphingobacteriales</taxon>
        <taxon>Sphingobacteriaceae</taxon>
        <taxon>Olivibacter</taxon>
    </lineage>
</organism>
<protein>
    <recommendedName>
        <fullName evidence="5">Regulatory protein, luxR family</fullName>
    </recommendedName>
</protein>
<reference evidence="4" key="1">
    <citation type="submission" date="2016-10" db="EMBL/GenBank/DDBJ databases">
        <authorList>
            <person name="Varghese N."/>
            <person name="Submissions S."/>
        </authorList>
    </citation>
    <scope>NUCLEOTIDE SEQUENCE [LARGE SCALE GENOMIC DNA]</scope>
    <source>
        <strain evidence="4">DSM 18733</strain>
    </source>
</reference>
<dbReference type="RefSeq" id="WP_093332589.1">
    <property type="nucleotide sequence ID" value="NZ_FOAF01000015.1"/>
</dbReference>
<evidence type="ECO:0000313" key="4">
    <source>
        <dbReference type="Proteomes" id="UP000199421"/>
    </source>
</evidence>
<dbReference type="OrthoDB" id="1090267at2"/>
<dbReference type="InterPro" id="IPR016032">
    <property type="entry name" value="Sig_transdc_resp-reg_C-effctor"/>
</dbReference>
<dbReference type="InterPro" id="IPR036388">
    <property type="entry name" value="WH-like_DNA-bd_sf"/>
</dbReference>
<dbReference type="SUPFAM" id="SSF46894">
    <property type="entry name" value="C-terminal effector domain of the bipartite response regulators"/>
    <property type="match status" value="1"/>
</dbReference>
<proteinExistence type="predicted"/>
<dbReference type="Gene3D" id="1.25.40.10">
    <property type="entry name" value="Tetratricopeptide repeat domain"/>
    <property type="match status" value="1"/>
</dbReference>
<feature type="coiled-coil region" evidence="1">
    <location>
        <begin position="424"/>
        <end position="530"/>
    </location>
</feature>
<dbReference type="STRING" id="407022.SAMN05661044_05406"/>
<keyword evidence="1" id="KW-0175">Coiled coil</keyword>
<dbReference type="Gene3D" id="1.10.10.10">
    <property type="entry name" value="Winged helix-like DNA-binding domain superfamily/Winged helix DNA-binding domain"/>
    <property type="match status" value="1"/>
</dbReference>
<dbReference type="EMBL" id="FOAF01000015">
    <property type="protein sequence ID" value="SEM52738.1"/>
    <property type="molecule type" value="Genomic_DNA"/>
</dbReference>
<gene>
    <name evidence="3" type="ORF">SAMN05661044_05406</name>
</gene>
<keyword evidence="4" id="KW-1185">Reference proteome</keyword>
<name>A0A1H7Z5C2_OLID1</name>
<dbReference type="GO" id="GO:0003677">
    <property type="term" value="F:DNA binding"/>
    <property type="evidence" value="ECO:0007669"/>
    <property type="project" value="InterPro"/>
</dbReference>
<evidence type="ECO:0000256" key="1">
    <source>
        <dbReference type="SAM" id="Coils"/>
    </source>
</evidence>
<keyword evidence="2" id="KW-1133">Transmembrane helix</keyword>
<sequence length="608" mass="70506">MTNRLLLFLWILFYFSRVNVYAQVKEDLGQLLEKAYTARLKADYDSNLYLLKEAEKIRKPKQDPLLLAKLYGELSKQYLISTDYDKAKSYAEKSLRTGQKAKDALTEAYGYIAVSSYYNYLEIGSLAVSNAQQALKLLKGKRDFFLQSRAYYILYGVYSGWNDAALSEKYARLSIDAAIKGRNNEMLSNAYSAYSVAMEYRYGQTKEQKYLDSMKLYLHKSVDVYKHSPETVGVRSYAIANINLANYFFTYQPLTEQSTQDSILYYTDVARRFSQASDKNYVIMGNVNGLLSEVASLQGNSQMAEAYLMDSYIHLTALTTPSYYTLSNVAQGLSDLHRKRGDYEKALFYQKKKEGFNDKIFNETQMLAAKKLEAQYENKKLLEDIKLTSEKAKSQQMQNILLAGICILLLVSLLLLRYSFKNKTQLQEEKALRLQQEKNDAERNAQLQSKMQEEEQARLQAEQQLLLVQKEQMQKEAMADALQIERKNRLLLQMKDKLKKLETEHNTGYVERVIREEMRLEETVERSAKEFESINPVFFRMLKEMSDDRLTLLELKHCAYLHLKLNTKEIAAAFYIEPKSVRVSKYRIKQKLGLDKDIDLDGFLQNLG</sequence>
<evidence type="ECO:0008006" key="5">
    <source>
        <dbReference type="Google" id="ProtNLM"/>
    </source>
</evidence>
<dbReference type="GO" id="GO:0006355">
    <property type="term" value="P:regulation of DNA-templated transcription"/>
    <property type="evidence" value="ECO:0007669"/>
    <property type="project" value="InterPro"/>
</dbReference>
<accession>A0A1H7Z5C2</accession>